<sequence>MELINLSDGDNGFRVRVLGRRSPGVPSLHDVLDAEVLVTSGFVSGRLAMSLWPADLESWSRALDLLAAGRDACWRDDDHSPEIRIRPHDEEHGTPVVHVEDPGASCVRVVLPLDLPEGWIDAQRRLLAQVREKWPSEVLRSSPGVYEWRR</sequence>
<dbReference type="AlphaFoldDB" id="A0A7W3LV24"/>
<accession>A0A7W3LV24</accession>
<keyword evidence="2" id="KW-1185">Reference proteome</keyword>
<dbReference type="Proteomes" id="UP000572680">
    <property type="component" value="Unassembled WGS sequence"/>
</dbReference>
<protein>
    <submittedName>
        <fullName evidence="1">Uncharacterized protein</fullName>
    </submittedName>
</protein>
<proteinExistence type="predicted"/>
<evidence type="ECO:0000313" key="2">
    <source>
        <dbReference type="Proteomes" id="UP000572680"/>
    </source>
</evidence>
<evidence type="ECO:0000313" key="1">
    <source>
        <dbReference type="EMBL" id="MBA8954848.1"/>
    </source>
</evidence>
<name>A0A7W3LV24_ACTNM</name>
<reference evidence="1 2" key="1">
    <citation type="submission" date="2020-08" db="EMBL/GenBank/DDBJ databases">
        <title>Genomic Encyclopedia of Type Strains, Phase IV (KMG-IV): sequencing the most valuable type-strain genomes for metagenomic binning, comparative biology and taxonomic classification.</title>
        <authorList>
            <person name="Goeker M."/>
        </authorList>
    </citation>
    <scope>NUCLEOTIDE SEQUENCE [LARGE SCALE GENOMIC DNA]</scope>
    <source>
        <strain evidence="1 2">DSM 44197</strain>
    </source>
</reference>
<dbReference type="RefSeq" id="WP_182846887.1">
    <property type="nucleotide sequence ID" value="NZ_BAAALP010000020.1"/>
</dbReference>
<dbReference type="Pfam" id="PF19384">
    <property type="entry name" value="DUF5959"/>
    <property type="match status" value="1"/>
</dbReference>
<organism evidence="1 2">
    <name type="scientific">Actinomadura namibiensis</name>
    <dbReference type="NCBI Taxonomy" id="182080"/>
    <lineage>
        <taxon>Bacteria</taxon>
        <taxon>Bacillati</taxon>
        <taxon>Actinomycetota</taxon>
        <taxon>Actinomycetes</taxon>
        <taxon>Streptosporangiales</taxon>
        <taxon>Thermomonosporaceae</taxon>
        <taxon>Actinomadura</taxon>
    </lineage>
</organism>
<gene>
    <name evidence="1" type="ORF">HNR61_006505</name>
</gene>
<comment type="caution">
    <text evidence="1">The sequence shown here is derived from an EMBL/GenBank/DDBJ whole genome shotgun (WGS) entry which is preliminary data.</text>
</comment>
<dbReference type="EMBL" id="JACJIA010000010">
    <property type="protein sequence ID" value="MBA8954848.1"/>
    <property type="molecule type" value="Genomic_DNA"/>
</dbReference>
<dbReference type="InterPro" id="IPR046003">
    <property type="entry name" value="DUF5959"/>
</dbReference>